<dbReference type="GO" id="GO:0003676">
    <property type="term" value="F:nucleic acid binding"/>
    <property type="evidence" value="ECO:0007669"/>
    <property type="project" value="InterPro"/>
</dbReference>
<dbReference type="Proteomes" id="UP000198287">
    <property type="component" value="Unassembled WGS sequence"/>
</dbReference>
<dbReference type="InterPro" id="IPR036397">
    <property type="entry name" value="RNaseH_sf"/>
</dbReference>
<accession>A0A226DP15</accession>
<sequence length="1120" mass="127699">MVKKDVLLMAQFYLTKLRPPIIMLIFHVLNTIANLVYRKTTSFTSGEYNIASFISAANEKNFGGIKFSIHSWENNRTWISFIDPTKEYTFSLSQNLCKTLGYTRCIFPGSGNYPSEMSQIDVGRPPHNELCTLFFHKWTTKKIVTTVNSTLEKSIECLSNQTDGAVKVLLSCDGTKFAIHKSNSSLYLQFTEDFNLQFGLDPVLIGSTLTILDKNSTSAHPFTLKDEWNKCSKNLTIVSLTSSSKTFMKGDAISLLGLIQSINRRFIKSPFFMNITISSSKNQPTSIITFLDQFDKYIITFSEELSQVLGINQTQFHASGEYTGSTSADDEIFNGLDPDQEFIITLTQKAIQRIHIPPPQYMSYPSTVKTINNALQSFGSHKIALTISQDFENLEINIFTNLSVTFSPCLNKLFHMKPFDSFTSSSTSIQLPPILLPKDINTRPQIIPSTSQNAEEEEESGTAMDTSPDDAVDDNTSMQVEDDARKVPTSQDQRKCYTIINEILPTKRWLNTLSKKQFIEIVHRCGKKAKKSNLDKMDGYMTLIVDIGTYKTDFIIQPALVFSSDLSKVVPTRRVLPDEALEWYIVIGTADTENVNQEITEPFVEHIYSSVAGYSNAIPYENYHPTAILLLYFKFKDRRKMKRFALSKRTLGVDTEFVPMQLTPDLLALIKEHAIDLFVYGQGCGPTHGKIIQKMYEGYPEDCVDNIFATRTVIPFHEQDILQTYSRCTDSIHPFQISSFADTDETPGETNKCSPDSEIIYEFDLIGKSLQSTAQKAILNVWVSLRQGKTNPSILEGTPREVAARLAGVTEAQLTRANKRWRGNTISTPQRNGKRPCPVQTKIDEFDRNWIRSEIVKSYKNGAAITAADLYKKFMHYKKEYYDDEMLRHRSNPDNHSRPDIFHCSKNTFHRVLHLMGFTNGVIDKRAGISQREDIVIWRGKYLRELRRNEAAEKPFKIVYIDETWVDGNMHVARGWFPKTCKSIKEMAPFTYGTTSMATGPRLIVLSALTEDGIIPELVLLYKVSKSQTASDYHDNVNAQTFQSWYIKLLDYLDRTNEKWIIITDNASYHSTKILPRKSERKEVLYNFLQKYTTMPGLNIKLPSDMKAIRKFELEDMLEK</sequence>
<dbReference type="PANTHER" id="PTHR33939">
    <property type="entry name" value="PROTEIN CBG22215"/>
    <property type="match status" value="1"/>
</dbReference>
<evidence type="ECO:0000313" key="3">
    <source>
        <dbReference type="Proteomes" id="UP000198287"/>
    </source>
</evidence>
<comment type="caution">
    <text evidence="2">The sequence shown here is derived from an EMBL/GenBank/DDBJ whole genome shotgun (WGS) entry which is preliminary data.</text>
</comment>
<dbReference type="GO" id="GO:0016301">
    <property type="term" value="F:kinase activity"/>
    <property type="evidence" value="ECO:0007669"/>
    <property type="project" value="UniProtKB-KW"/>
</dbReference>
<gene>
    <name evidence="2" type="ORF">Fcan01_18850</name>
</gene>
<dbReference type="AlphaFoldDB" id="A0A226DP15"/>
<reference evidence="2 3" key="1">
    <citation type="submission" date="2015-12" db="EMBL/GenBank/DDBJ databases">
        <title>The genome of Folsomia candida.</title>
        <authorList>
            <person name="Faddeeva A."/>
            <person name="Derks M.F."/>
            <person name="Anvar Y."/>
            <person name="Smit S."/>
            <person name="Van Straalen N."/>
            <person name="Roelofs D."/>
        </authorList>
    </citation>
    <scope>NUCLEOTIDE SEQUENCE [LARGE SCALE GENOMIC DNA]</scope>
    <source>
        <strain evidence="2 3">VU population</strain>
        <tissue evidence="2">Whole body</tissue>
    </source>
</reference>
<dbReference type="OrthoDB" id="8196420at2759"/>
<name>A0A226DP15_FOLCA</name>
<evidence type="ECO:0000313" key="2">
    <source>
        <dbReference type="EMBL" id="OXA46574.1"/>
    </source>
</evidence>
<feature type="region of interest" description="Disordered" evidence="1">
    <location>
        <begin position="450"/>
        <end position="489"/>
    </location>
</feature>
<evidence type="ECO:0000256" key="1">
    <source>
        <dbReference type="SAM" id="MobiDB-lite"/>
    </source>
</evidence>
<keyword evidence="2" id="KW-0808">Transferase</keyword>
<organism evidence="2 3">
    <name type="scientific">Folsomia candida</name>
    <name type="common">Springtail</name>
    <dbReference type="NCBI Taxonomy" id="158441"/>
    <lineage>
        <taxon>Eukaryota</taxon>
        <taxon>Metazoa</taxon>
        <taxon>Ecdysozoa</taxon>
        <taxon>Arthropoda</taxon>
        <taxon>Hexapoda</taxon>
        <taxon>Collembola</taxon>
        <taxon>Entomobryomorpha</taxon>
        <taxon>Isotomoidea</taxon>
        <taxon>Isotomidae</taxon>
        <taxon>Proisotominae</taxon>
        <taxon>Folsomia</taxon>
    </lineage>
</organism>
<dbReference type="EMBL" id="LNIX01000015">
    <property type="protein sequence ID" value="OXA46574.1"/>
    <property type="molecule type" value="Genomic_DNA"/>
</dbReference>
<dbReference type="PANTHER" id="PTHR33939:SF1">
    <property type="entry name" value="DUF4371 DOMAIN-CONTAINING PROTEIN"/>
    <property type="match status" value="1"/>
</dbReference>
<protein>
    <submittedName>
        <fullName evidence="2">Putative uridine-cytidine kinase</fullName>
    </submittedName>
</protein>
<keyword evidence="2" id="KW-0418">Kinase</keyword>
<proteinExistence type="predicted"/>
<keyword evidence="3" id="KW-1185">Reference proteome</keyword>
<dbReference type="Gene3D" id="3.30.420.10">
    <property type="entry name" value="Ribonuclease H-like superfamily/Ribonuclease H"/>
    <property type="match status" value="1"/>
</dbReference>